<dbReference type="InterPro" id="IPR008780">
    <property type="entry name" value="Plasmodium_Vir"/>
</dbReference>
<feature type="compositionally biased region" description="Low complexity" evidence="1">
    <location>
        <begin position="904"/>
        <end position="916"/>
    </location>
</feature>
<dbReference type="GeneID" id="30911621"/>
<dbReference type="VEuPathDB" id="PlasmoDB:PCOAH_00048900"/>
<evidence type="ECO:0000313" key="4">
    <source>
        <dbReference type="Proteomes" id="UP000092716"/>
    </source>
</evidence>
<dbReference type="RefSeq" id="XP_019917384.1">
    <property type="nucleotide sequence ID" value="XM_020061673.1"/>
</dbReference>
<gene>
    <name evidence="3" type="ORF">PCOAH_00048900</name>
</gene>
<organism evidence="3 4">
    <name type="scientific">Plasmodium coatneyi</name>
    <dbReference type="NCBI Taxonomy" id="208452"/>
    <lineage>
        <taxon>Eukaryota</taxon>
        <taxon>Sar</taxon>
        <taxon>Alveolata</taxon>
        <taxon>Apicomplexa</taxon>
        <taxon>Aconoidasida</taxon>
        <taxon>Haemosporida</taxon>
        <taxon>Plasmodiidae</taxon>
        <taxon>Plasmodium</taxon>
    </lineage>
</organism>
<evidence type="ECO:0000259" key="2">
    <source>
        <dbReference type="Pfam" id="PF12879"/>
    </source>
</evidence>
<keyword evidence="4" id="KW-1185">Reference proteome</keyword>
<evidence type="ECO:0000313" key="3">
    <source>
        <dbReference type="EMBL" id="ANQ10689.1"/>
    </source>
</evidence>
<dbReference type="InterPro" id="IPR024288">
    <property type="entry name" value="SICA_C"/>
</dbReference>
<accession>A0A1B1E7F0</accession>
<sequence length="1755" mass="198801">MAAAVTLFVKSLPSYKGFYSEFDCTTETDRSECVEGIKDALNTDTSGGSYFDKVNRAVCYVSAMYKHQKNTYPSKRCGFLYYWIGDMLSKNHALTKFGFTLHAICNAINNTYKQHGCEINCAPIGEDEFKERKIIYDFAHDFSNIKEYLQYYSNNHNTDFNTYIKEVQAATKFMDAKCGGTEGGYCNQFWPNHKTDILQKLSDLKSEIKSREQRTAEAAQGAASTAEANLRQAVRGATTTTALSSIFGTFTLTTVVPFLLYKEDWEQVPSYTNVYKKFDGADKHSCDANSGATDVIRTLKGKLEQHGNHSSYEESAVNNYCYAPKMEISNLSNKDDRCGFLYFWIGSQLCNLTNPSDKFPRCMNDVYEELSKINISNKCPTPHTDNITKDLFNHRKKVDDLSFDYQHIKEKLQHYNYSCDQDYYNHLTKAKEAFEKVLNDCQSKGDKGGKNPNNDDPYCSWFKNTYDLSNGQNPLILSYGSTYETTATTPPGQQVTVYKDVKLELNFASTMSPEVVAVSSGLAALGLPTIAAFFLYKYDLLPSWISNTFFGGGRSTSSRSNRRNGREGRSGARNWDTFTDNDSITNSTIGSTTQFYNVFDSAQWTACTSTIGGAQGLRSSLERKLNAYSGLTSFADKFMGAYCYACDKREQEMSDDDVWCQFFYHWIGKYIVDTNKGNSVSKVLGDIYDTLGTYFGENKCEITYKDVDADTFKHRKVVFDHYYNYTDVEKYLNQDDRDCLNHWLRYKQKVSEACTTVRKYCAEAGSSDQYCSWFNSNGNGEDYCGQKLQDLECTSLPEAAGSKQGAKINSSGVSIPAISSTVGTLIGIPVVAFLLYKHTPLFSGLRNHSFGHNNKRRKRGALRRNFDALTEYTMENSSTISSTTVDSTVRGPTDSSTLYSSPYTTASTRTGRTGRTPNKTQFYDIFKSQKGSTRSGCDTGMDVMLRSYKDKGVKDDEVIRTVCSAPKIEKQVELDWESSQFLYYHVGHELLASLADTHFNGLLNHICSKINDTYRKKGSKIPCDPINREPFNNRKTIFEYYHDYGEIWKRLQPNGADCSEVWLKYREGVIKACEAVNASCKAEQNYKKGDYCFDFNSKYKAYCNTAKLSELKCELESKLKAEQEKYTACSREKNELQDSHKSDLSAMEANLRSATTTSSISSIFGTLATIGAPFLLYKYFGMLRKSRKRYRRAYQVRGPSLEQQIVDHVDDQADGPHAYTLVKERKPRSTPIKKRKKRAPGRRMIIDIHFEVLDECQKGDLHSTKEDFFEIIVEEFMGPQFIKQENFPKEQFPSSDSGFREEDFVPKEEVSKKEVSKKESEYYSKFEEPEKECTGTCETEILKVIMSKESLGNYGEQIMKALRYAYEVYGKNGKQSNSEPYHFLYYWIGEKLLQSPPANFIFSAKMSVICGAMKNYCGTQQCKIPCDRPTEAIFSSQKKIFDGFYDYNAVMRVLGNGESPCGEKWSDYLKNVSLACAAEEGATEGREDPLRAPLMHSQSTDFYDKFENSQEKNCDDGNGCNDEIDQYNLATRGLNVHRLDISKALAYIYKEYRGKDKNSSQGGTPAECRACHFFYYWIWDELFKSKATSHDFLGMISTICQRIRESWGSGGGCDIPCESPNKEAFNSQKILFDYWHDHFAVRALLEFSGSEGFKICKSYIEEFEEAKGKVDTHCKTDISDEYCTKFWVNNKMGIEQALEGVKGTLATAQAASSAASIQLSNVIHQANKASSLSSAFGTLAALELPAVLFLLYKNC</sequence>
<dbReference type="Proteomes" id="UP000092716">
    <property type="component" value="Chromosome 13"/>
</dbReference>
<dbReference type="Pfam" id="PF05795">
    <property type="entry name" value="Plasmodium_Vir"/>
    <property type="match status" value="3"/>
</dbReference>
<dbReference type="Pfam" id="PF12879">
    <property type="entry name" value="SICA_C"/>
    <property type="match status" value="1"/>
</dbReference>
<evidence type="ECO:0000256" key="1">
    <source>
        <dbReference type="SAM" id="MobiDB-lite"/>
    </source>
</evidence>
<proteinExistence type="predicted"/>
<reference evidence="4" key="1">
    <citation type="submission" date="2016-06" db="EMBL/GenBank/DDBJ databases">
        <title>First high quality genome sequence of Plasmodium coatneyi using continuous long reads from single molecule, real-time sequencing.</title>
        <authorList>
            <person name="Chien J.-T."/>
            <person name="Pakala S.B."/>
            <person name="Geraldo J.A."/>
            <person name="Lapp S.A."/>
            <person name="Barnwell J.W."/>
            <person name="Kissinger J.C."/>
            <person name="Galinski M.R."/>
            <person name="Humphrey J.C."/>
        </authorList>
    </citation>
    <scope>NUCLEOTIDE SEQUENCE [LARGE SCALE GENOMIC DNA]</scope>
    <source>
        <strain evidence="4">Hackeri</strain>
    </source>
</reference>
<name>A0A1B1E7F0_9APIC</name>
<protein>
    <submittedName>
        <fullName evidence="3">KIR protein</fullName>
    </submittedName>
</protein>
<dbReference type="KEGG" id="pcot:PCOAH_00048900"/>
<feature type="region of interest" description="Disordered" evidence="1">
    <location>
        <begin position="883"/>
        <end position="917"/>
    </location>
</feature>
<dbReference type="EMBL" id="CP016251">
    <property type="protein sequence ID" value="ANQ10689.1"/>
    <property type="molecule type" value="Genomic_DNA"/>
</dbReference>
<feature type="region of interest" description="Disordered" evidence="1">
    <location>
        <begin position="552"/>
        <end position="576"/>
    </location>
</feature>
<feature type="compositionally biased region" description="Polar residues" evidence="1">
    <location>
        <begin position="893"/>
        <end position="903"/>
    </location>
</feature>
<feature type="domain" description="Schizont-infected cell agglutination C-terminal" evidence="2">
    <location>
        <begin position="1178"/>
        <end position="1310"/>
    </location>
</feature>